<proteinExistence type="predicted"/>
<name>F7YAU0_MESOW</name>
<dbReference type="InterPro" id="IPR003593">
    <property type="entry name" value="AAA+_ATPase"/>
</dbReference>
<accession>F7YAU0</accession>
<sequence>MSANDANFVYYCELRLSNVKAFTPGTVLDLRLDGRPAPWTLILGENGLGKTTLLQCLALMRPILNVEQSGKTDARPPDRVEPALPIYDDNLLVELARIGDELQVELEAEFSVGRELRSSELPKNHSKPVTTGATFRTKQRDLSEFEFTNVKRRDVVAPLLVAYSAARHPPYRRSEVVADHDDPAASLFNPEIELADAVQVLENLDHLTLRKDKQSKALYVNIKSALAEILPEIGDPKRIHVYGPPSPSQPDKPSGVWIETYSGEVPLQSLSVGYQTMFAWTVDLAWRMAQHHTTSEDPLREPAIVLIDELDLHLHPKWQRRIRRDLSKVFPRVQFIVTTHSPVLAQTYLDTNIAVVKRDGDHASIDNDPKTVSSWRLDQVSVSLLHDLDPYSPEIVEAFQTRRALLGKKRLNATEKARLNEANILVAAIPSELDPDDLKAAELIREAAHLLATRPK</sequence>
<dbReference type="KEGG" id="mop:Mesop_5503"/>
<dbReference type="GO" id="GO:0005524">
    <property type="term" value="F:ATP binding"/>
    <property type="evidence" value="ECO:0007669"/>
    <property type="project" value="InterPro"/>
</dbReference>
<dbReference type="SMART" id="SM00382">
    <property type="entry name" value="AAA"/>
    <property type="match status" value="1"/>
</dbReference>
<dbReference type="AlphaFoldDB" id="F7YAU0"/>
<evidence type="ECO:0000313" key="3">
    <source>
        <dbReference type="Proteomes" id="UP000001623"/>
    </source>
</evidence>
<dbReference type="CDD" id="cd00267">
    <property type="entry name" value="ABC_ATPase"/>
    <property type="match status" value="1"/>
</dbReference>
<dbReference type="eggNOG" id="COG3950">
    <property type="taxonomic scope" value="Bacteria"/>
</dbReference>
<dbReference type="InterPro" id="IPR027417">
    <property type="entry name" value="P-loop_NTPase"/>
</dbReference>
<dbReference type="SUPFAM" id="SSF52540">
    <property type="entry name" value="P-loop containing nucleoside triphosphate hydrolases"/>
    <property type="match status" value="1"/>
</dbReference>
<gene>
    <name evidence="2" type="ordered locus">Mesop_5503</name>
</gene>
<evidence type="ECO:0000259" key="1">
    <source>
        <dbReference type="SMART" id="SM00382"/>
    </source>
</evidence>
<dbReference type="RefSeq" id="WP_013896553.1">
    <property type="nucleotide sequence ID" value="NC_015675.1"/>
</dbReference>
<dbReference type="PANTHER" id="PTHR43581">
    <property type="entry name" value="ATP/GTP PHOSPHATASE"/>
    <property type="match status" value="1"/>
</dbReference>
<evidence type="ECO:0000313" key="2">
    <source>
        <dbReference type="EMBL" id="AEH89916.1"/>
    </source>
</evidence>
<dbReference type="HOGENOM" id="CLU_033429_2_0_5"/>
<protein>
    <submittedName>
        <fullName evidence="2">AAA ATPase</fullName>
    </submittedName>
</protein>
<organism evidence="2 3">
    <name type="scientific">Mesorhizobium opportunistum (strain LMG 24607 / HAMBI 3007 / WSM2075)</name>
    <dbReference type="NCBI Taxonomy" id="536019"/>
    <lineage>
        <taxon>Bacteria</taxon>
        <taxon>Pseudomonadati</taxon>
        <taxon>Pseudomonadota</taxon>
        <taxon>Alphaproteobacteria</taxon>
        <taxon>Hyphomicrobiales</taxon>
        <taxon>Phyllobacteriaceae</taxon>
        <taxon>Mesorhizobium</taxon>
    </lineage>
</organism>
<dbReference type="InterPro" id="IPR003959">
    <property type="entry name" value="ATPase_AAA_core"/>
</dbReference>
<dbReference type="Proteomes" id="UP000001623">
    <property type="component" value="Chromosome"/>
</dbReference>
<dbReference type="STRING" id="536019.Mesop_5503"/>
<dbReference type="Gene3D" id="3.40.50.300">
    <property type="entry name" value="P-loop containing nucleotide triphosphate hydrolases"/>
    <property type="match status" value="2"/>
</dbReference>
<dbReference type="Pfam" id="PF13304">
    <property type="entry name" value="AAA_21"/>
    <property type="match status" value="1"/>
</dbReference>
<feature type="domain" description="AAA+ ATPase" evidence="1">
    <location>
        <begin position="36"/>
        <end position="359"/>
    </location>
</feature>
<dbReference type="InterPro" id="IPR051396">
    <property type="entry name" value="Bact_Antivir_Def_Nuclease"/>
</dbReference>
<reference evidence="2 3" key="1">
    <citation type="submission" date="2010-10" db="EMBL/GenBank/DDBJ databases">
        <title>Complete sequence of Mesorhizobium opportunistum WSM2075.</title>
        <authorList>
            <consortium name="US DOE Joint Genome Institute"/>
            <person name="Lucas S."/>
            <person name="Copeland A."/>
            <person name="Lapidus A."/>
            <person name="Cheng J.-F."/>
            <person name="Bruce D."/>
            <person name="Goodwin L."/>
            <person name="Pitluck S."/>
            <person name="Chertkov O."/>
            <person name="Misra M."/>
            <person name="Detter J.C."/>
            <person name="Han C."/>
            <person name="Tapia R."/>
            <person name="Land M."/>
            <person name="Hauser L."/>
            <person name="Kyrpides N."/>
            <person name="Ovchinnikova G."/>
            <person name="Mavrommatis K.M."/>
            <person name="Tiwari R.P."/>
            <person name="Howieson J.G."/>
            <person name="O'Hara G.W."/>
            <person name="Nandasena K.G."/>
            <person name="Woyke T."/>
        </authorList>
    </citation>
    <scope>NUCLEOTIDE SEQUENCE [LARGE SCALE GENOMIC DNA]</scope>
    <source>
        <strain evidence="3">LMG 24607 / HAMBI 3007 / WSM2075</strain>
    </source>
</reference>
<dbReference type="GO" id="GO:0016887">
    <property type="term" value="F:ATP hydrolysis activity"/>
    <property type="evidence" value="ECO:0007669"/>
    <property type="project" value="InterPro"/>
</dbReference>
<dbReference type="EMBL" id="CP002279">
    <property type="protein sequence ID" value="AEH89916.1"/>
    <property type="molecule type" value="Genomic_DNA"/>
</dbReference>
<dbReference type="PANTHER" id="PTHR43581:SF2">
    <property type="entry name" value="EXCINUCLEASE ATPASE SUBUNIT"/>
    <property type="match status" value="1"/>
</dbReference>